<keyword evidence="3" id="KW-0238">DNA-binding</keyword>
<dbReference type="InterPro" id="IPR005119">
    <property type="entry name" value="LysR_subst-bd"/>
</dbReference>
<dbReference type="Pfam" id="PF00126">
    <property type="entry name" value="HTH_1"/>
    <property type="match status" value="1"/>
</dbReference>
<dbReference type="PANTHER" id="PTHR30126:SF21">
    <property type="entry name" value="TRANSCRIPTIONAL REGULATOR-RELATED"/>
    <property type="match status" value="1"/>
</dbReference>
<dbReference type="InterPro" id="IPR036390">
    <property type="entry name" value="WH_DNA-bd_sf"/>
</dbReference>
<dbReference type="Gene3D" id="3.40.190.290">
    <property type="match status" value="1"/>
</dbReference>
<keyword evidence="2" id="KW-0805">Transcription regulation</keyword>
<protein>
    <submittedName>
        <fullName evidence="7">LysR family transcriptional regulator</fullName>
    </submittedName>
</protein>
<dbReference type="InterPro" id="IPR000847">
    <property type="entry name" value="LysR_HTH_N"/>
</dbReference>
<evidence type="ECO:0000256" key="3">
    <source>
        <dbReference type="ARBA" id="ARBA00023125"/>
    </source>
</evidence>
<evidence type="ECO:0000259" key="6">
    <source>
        <dbReference type="PROSITE" id="PS50931"/>
    </source>
</evidence>
<proteinExistence type="inferred from homology"/>
<feature type="domain" description="HTH lysR-type" evidence="6">
    <location>
        <begin position="24"/>
        <end position="81"/>
    </location>
</feature>
<dbReference type="Pfam" id="PF03466">
    <property type="entry name" value="LysR_substrate"/>
    <property type="match status" value="1"/>
</dbReference>
<accession>A0AAU7JF18</accession>
<dbReference type="SUPFAM" id="SSF53850">
    <property type="entry name" value="Periplasmic binding protein-like II"/>
    <property type="match status" value="1"/>
</dbReference>
<dbReference type="PRINTS" id="PR00039">
    <property type="entry name" value="HTHLYSR"/>
</dbReference>
<dbReference type="FunFam" id="1.10.10.10:FF:000001">
    <property type="entry name" value="LysR family transcriptional regulator"/>
    <property type="match status" value="1"/>
</dbReference>
<keyword evidence="4" id="KW-0804">Transcription</keyword>
<dbReference type="AlphaFoldDB" id="A0AAU7JF18"/>
<evidence type="ECO:0000313" key="7">
    <source>
        <dbReference type="EMBL" id="XBO38796.1"/>
    </source>
</evidence>
<dbReference type="SUPFAM" id="SSF46785">
    <property type="entry name" value="Winged helix' DNA-binding domain"/>
    <property type="match status" value="1"/>
</dbReference>
<dbReference type="Gene3D" id="1.10.10.10">
    <property type="entry name" value="Winged helix-like DNA-binding domain superfamily/Winged helix DNA-binding domain"/>
    <property type="match status" value="1"/>
</dbReference>
<organism evidence="7">
    <name type="scientific">Alsobacter sp. KACC 23698</name>
    <dbReference type="NCBI Taxonomy" id="3149229"/>
    <lineage>
        <taxon>Bacteria</taxon>
        <taxon>Pseudomonadati</taxon>
        <taxon>Pseudomonadota</taxon>
        <taxon>Alphaproteobacteria</taxon>
        <taxon>Hyphomicrobiales</taxon>
        <taxon>Alsobacteraceae</taxon>
        <taxon>Alsobacter</taxon>
    </lineage>
</organism>
<feature type="region of interest" description="Disordered" evidence="5">
    <location>
        <begin position="1"/>
        <end position="22"/>
    </location>
</feature>
<evidence type="ECO:0000256" key="1">
    <source>
        <dbReference type="ARBA" id="ARBA00009437"/>
    </source>
</evidence>
<evidence type="ECO:0000256" key="4">
    <source>
        <dbReference type="ARBA" id="ARBA00023163"/>
    </source>
</evidence>
<gene>
    <name evidence="7" type="ORF">ABEG18_24405</name>
</gene>
<dbReference type="GO" id="GO:0000976">
    <property type="term" value="F:transcription cis-regulatory region binding"/>
    <property type="evidence" value="ECO:0007669"/>
    <property type="project" value="TreeGrafter"/>
</dbReference>
<evidence type="ECO:0000256" key="2">
    <source>
        <dbReference type="ARBA" id="ARBA00023015"/>
    </source>
</evidence>
<dbReference type="InterPro" id="IPR036388">
    <property type="entry name" value="WH-like_DNA-bd_sf"/>
</dbReference>
<reference evidence="7" key="1">
    <citation type="submission" date="2024-05" db="EMBL/GenBank/DDBJ databases">
        <authorList>
            <person name="Kim S."/>
            <person name="Heo J."/>
            <person name="Choi H."/>
            <person name="Choi Y."/>
            <person name="Kwon S.-W."/>
            <person name="Kim Y."/>
        </authorList>
    </citation>
    <scope>NUCLEOTIDE SEQUENCE</scope>
    <source>
        <strain evidence="7">KACC 23698</strain>
    </source>
</reference>
<dbReference type="EMBL" id="CP157484">
    <property type="protein sequence ID" value="XBO38796.1"/>
    <property type="molecule type" value="Genomic_DNA"/>
</dbReference>
<sequence>MDSRTDPPAAPERLTSQRPRSAAPSWDDLRIFLAVASHGSMSRAALALQLSQPTVARRVTALEDSLGVTLIERGVNAIRLSEAGAAVLEAASGMAEGASAAVQTAEAYRMDVGASVRITATASVTLFLSQHAPELSRAAAPHQIAFLPTRRKLNLATGEADIALRMRSLPEEPDLFVRRIALIAFALYARSDDPTAPVIAPPEDPHLSMQAAYLERLRGQRPVAARIGDMPMRRQAILAGLGAGVLPCWLGDSDPDLIRISPPGDVWSEDLFLVTHHLARRRPVIGTIADALAALFKAQAALLAGEARTRPAAP</sequence>
<dbReference type="PANTHER" id="PTHR30126">
    <property type="entry name" value="HTH-TYPE TRANSCRIPTIONAL REGULATOR"/>
    <property type="match status" value="1"/>
</dbReference>
<comment type="similarity">
    <text evidence="1">Belongs to the LysR transcriptional regulatory family.</text>
</comment>
<evidence type="ECO:0000256" key="5">
    <source>
        <dbReference type="SAM" id="MobiDB-lite"/>
    </source>
</evidence>
<dbReference type="GO" id="GO:0003700">
    <property type="term" value="F:DNA-binding transcription factor activity"/>
    <property type="evidence" value="ECO:0007669"/>
    <property type="project" value="InterPro"/>
</dbReference>
<dbReference type="PROSITE" id="PS50931">
    <property type="entry name" value="HTH_LYSR"/>
    <property type="match status" value="1"/>
</dbReference>
<name>A0AAU7JF18_9HYPH</name>